<evidence type="ECO:0000313" key="3">
    <source>
        <dbReference type="Proteomes" id="UP000199439"/>
    </source>
</evidence>
<gene>
    <name evidence="2" type="ORF">SAMN04487987_10318</name>
</gene>
<dbReference type="Proteomes" id="UP000199439">
    <property type="component" value="Unassembled WGS sequence"/>
</dbReference>
<dbReference type="EMBL" id="FOMI01000003">
    <property type="protein sequence ID" value="SFD02531.1"/>
    <property type="molecule type" value="Genomic_DNA"/>
</dbReference>
<feature type="domain" description="Polysaccharide pyruvyl transferase" evidence="1">
    <location>
        <begin position="27"/>
        <end position="289"/>
    </location>
</feature>
<dbReference type="GO" id="GO:0016740">
    <property type="term" value="F:transferase activity"/>
    <property type="evidence" value="ECO:0007669"/>
    <property type="project" value="UniProtKB-KW"/>
</dbReference>
<keyword evidence="2" id="KW-0808">Transferase</keyword>
<dbReference type="STRING" id="870482.SAMN04487987_10318"/>
<reference evidence="3" key="1">
    <citation type="submission" date="2016-10" db="EMBL/GenBank/DDBJ databases">
        <authorList>
            <person name="Varghese N."/>
            <person name="Submissions S."/>
        </authorList>
    </citation>
    <scope>NUCLEOTIDE SEQUENCE [LARGE SCALE GENOMIC DNA]</scope>
    <source>
        <strain evidence="3">DSM 25730</strain>
    </source>
</reference>
<dbReference type="InterPro" id="IPR007345">
    <property type="entry name" value="Polysacch_pyruvyl_Trfase"/>
</dbReference>
<name>A0A1I1NXW1_9FLAO</name>
<protein>
    <submittedName>
        <fullName evidence="2">Polysaccharide pyruvyl transferase family protein WcaK</fullName>
    </submittedName>
</protein>
<organism evidence="2 3">
    <name type="scientific">Algibacter pectinivorans</name>
    <dbReference type="NCBI Taxonomy" id="870482"/>
    <lineage>
        <taxon>Bacteria</taxon>
        <taxon>Pseudomonadati</taxon>
        <taxon>Bacteroidota</taxon>
        <taxon>Flavobacteriia</taxon>
        <taxon>Flavobacteriales</taxon>
        <taxon>Flavobacteriaceae</taxon>
        <taxon>Algibacter</taxon>
    </lineage>
</organism>
<evidence type="ECO:0000259" key="1">
    <source>
        <dbReference type="Pfam" id="PF04230"/>
    </source>
</evidence>
<proteinExistence type="predicted"/>
<sequence>MKKVGHFGTFDVDNYGDLLFPHIAEFRLPKYQWDHISPTNNQTVFKDSRPIISFDKAKNNAYDAILIGGGNILHLLPNYVTVYNNKKGFAYANLWVGAAKIAIEQKIPLLFNAPGISRGFKGFIQKKIAIKTFKSSNYLAFREGISKQIVSNSIKRDLNFKNKICVVPDTAFDIHKLWPLDTSTGSNYITINLNSRYHCPINETAKELDALSKKLKMPIKLIIIGDCHGDKFFTEQVSKLMKCDYSIVESDELKTVAHVIGKGKYFLGSSMHGFITALAYGVPSFLVLNNKSKVLHKFKGLLELAELSNNVILNSFNNVGNKLNESAYLTKQVKQKIDNTLNEHWQVLNNIIQSKEKPKFSFYIVKFDTLLNLSNRFNRILNKFF</sequence>
<evidence type="ECO:0000313" key="2">
    <source>
        <dbReference type="EMBL" id="SFD02531.1"/>
    </source>
</evidence>
<dbReference type="RefSeq" id="WP_092849936.1">
    <property type="nucleotide sequence ID" value="NZ_FOMI01000003.1"/>
</dbReference>
<accession>A0A1I1NXW1</accession>
<dbReference type="Pfam" id="PF04230">
    <property type="entry name" value="PS_pyruv_trans"/>
    <property type="match status" value="1"/>
</dbReference>
<keyword evidence="3" id="KW-1185">Reference proteome</keyword>
<dbReference type="OrthoDB" id="1425928at2"/>
<dbReference type="AlphaFoldDB" id="A0A1I1NXW1"/>